<keyword evidence="1" id="KW-1133">Transmembrane helix</keyword>
<feature type="transmembrane region" description="Helical" evidence="1">
    <location>
        <begin position="116"/>
        <end position="140"/>
    </location>
</feature>
<dbReference type="Proteomes" id="UP000664167">
    <property type="component" value="Unassembled WGS sequence"/>
</dbReference>
<feature type="transmembrane region" description="Helical" evidence="1">
    <location>
        <begin position="6"/>
        <end position="29"/>
    </location>
</feature>
<gene>
    <name evidence="2" type="ORF">J0695_09905</name>
</gene>
<sequence length="149" mass="16775">MKQAGAVAAAVILVVWLLWNLWNVYRITVGLRDGSWRRPMWWTRLCSVALLVGLASWIRGVFSTGLDLRKTCQFVHHQRYDAAYWESHTAEFRKLFPLHNKCNAHFDLVPGWVDPAVVVCAVVSLVAVAVLLGFGTARLISLSRKGNQS</sequence>
<protein>
    <submittedName>
        <fullName evidence="2">Uncharacterized protein</fullName>
    </submittedName>
</protein>
<proteinExistence type="predicted"/>
<evidence type="ECO:0000313" key="2">
    <source>
        <dbReference type="EMBL" id="MBO0512128.1"/>
    </source>
</evidence>
<organism evidence="2 3">
    <name type="scientific">Streptomyces beijiangensis</name>
    <dbReference type="NCBI Taxonomy" id="163361"/>
    <lineage>
        <taxon>Bacteria</taxon>
        <taxon>Bacillati</taxon>
        <taxon>Actinomycetota</taxon>
        <taxon>Actinomycetes</taxon>
        <taxon>Kitasatosporales</taxon>
        <taxon>Streptomycetaceae</taxon>
        <taxon>Streptomyces</taxon>
    </lineage>
</organism>
<accession>A0A939F583</accession>
<comment type="caution">
    <text evidence="2">The sequence shown here is derived from an EMBL/GenBank/DDBJ whole genome shotgun (WGS) entry which is preliminary data.</text>
</comment>
<dbReference type="AlphaFoldDB" id="A0A939F583"/>
<evidence type="ECO:0000313" key="3">
    <source>
        <dbReference type="Proteomes" id="UP000664167"/>
    </source>
</evidence>
<keyword evidence="1" id="KW-0812">Transmembrane</keyword>
<dbReference type="EMBL" id="JAFLRJ010000087">
    <property type="protein sequence ID" value="MBO0512128.1"/>
    <property type="molecule type" value="Genomic_DNA"/>
</dbReference>
<feature type="transmembrane region" description="Helical" evidence="1">
    <location>
        <begin position="41"/>
        <end position="58"/>
    </location>
</feature>
<keyword evidence="3" id="KW-1185">Reference proteome</keyword>
<dbReference type="RefSeq" id="WP_206961528.1">
    <property type="nucleotide sequence ID" value="NZ_BAAAJJ010000003.1"/>
</dbReference>
<reference evidence="2" key="1">
    <citation type="submission" date="2021-03" db="EMBL/GenBank/DDBJ databases">
        <title>Streptomyces poriferae sp. nov., a novel marine sponge-derived Actinobacteria species with anti-MRSA activity.</title>
        <authorList>
            <person name="Sandoval-Powers M."/>
            <person name="Kralova S."/>
            <person name="Nguyen G.-S."/>
            <person name="Fawwal D."/>
            <person name="Degnes K."/>
            <person name="Klinkenberg G."/>
            <person name="Sletta H."/>
            <person name="Wentzel A."/>
            <person name="Liles M.R."/>
        </authorList>
    </citation>
    <scope>NUCLEOTIDE SEQUENCE</scope>
    <source>
        <strain evidence="2">DSM 41794</strain>
    </source>
</reference>
<name>A0A939F583_9ACTN</name>
<evidence type="ECO:0000256" key="1">
    <source>
        <dbReference type="SAM" id="Phobius"/>
    </source>
</evidence>
<keyword evidence="1" id="KW-0472">Membrane</keyword>